<dbReference type="Proteomes" id="UP000019488">
    <property type="component" value="Unassembled WGS sequence"/>
</dbReference>
<dbReference type="EMBL" id="BAKI01000001">
    <property type="protein sequence ID" value="GAF35174.1"/>
    <property type="molecule type" value="Genomic_DNA"/>
</dbReference>
<gene>
    <name evidence="2" type="ORF">FD41_GL002207</name>
    <name evidence="1" type="ORF">JCM14108_50</name>
</gene>
<dbReference type="AlphaFoldDB" id="X0P902"/>
<protein>
    <submittedName>
        <fullName evidence="1">Uncharacterized protein</fullName>
    </submittedName>
</protein>
<organism evidence="1 3">
    <name type="scientific">Lentilactobacillus farraginis DSM 18382 = JCM 14108</name>
    <dbReference type="NCBI Taxonomy" id="1423743"/>
    <lineage>
        <taxon>Bacteria</taxon>
        <taxon>Bacillati</taxon>
        <taxon>Bacillota</taxon>
        <taxon>Bacilli</taxon>
        <taxon>Lactobacillales</taxon>
        <taxon>Lactobacillaceae</taxon>
        <taxon>Lentilactobacillus</taxon>
    </lineage>
</organism>
<accession>X0P902</accession>
<name>X0P902_9LACO</name>
<reference evidence="2 4" key="2">
    <citation type="journal article" date="2015" name="Genome Announc.">
        <title>Expanding the biotechnology potential of lactobacilli through comparative genomics of 213 strains and associated genera.</title>
        <authorList>
            <person name="Sun Z."/>
            <person name="Harris H.M."/>
            <person name="McCann A."/>
            <person name="Guo C."/>
            <person name="Argimon S."/>
            <person name="Zhang W."/>
            <person name="Yang X."/>
            <person name="Jeffery I.B."/>
            <person name="Cooney J.C."/>
            <person name="Kagawa T.F."/>
            <person name="Liu W."/>
            <person name="Song Y."/>
            <person name="Salvetti E."/>
            <person name="Wrobel A."/>
            <person name="Rasinkangas P."/>
            <person name="Parkhill J."/>
            <person name="Rea M.C."/>
            <person name="O'Sullivan O."/>
            <person name="Ritari J."/>
            <person name="Douillard F.P."/>
            <person name="Paul Ross R."/>
            <person name="Yang R."/>
            <person name="Briner A.E."/>
            <person name="Felis G.E."/>
            <person name="de Vos W.M."/>
            <person name="Barrangou R."/>
            <person name="Klaenhammer T.R."/>
            <person name="Caufield P.W."/>
            <person name="Cui Y."/>
            <person name="Zhang H."/>
            <person name="O'Toole P.W."/>
        </authorList>
    </citation>
    <scope>NUCLEOTIDE SEQUENCE [LARGE SCALE GENOMIC DNA]</scope>
    <source>
        <strain evidence="2 4">DSM 18382</strain>
    </source>
</reference>
<sequence length="68" mass="7967">MTVVAIIFISVIFTCLVFQCVSYKQKIETIDTMTQIYQKKYRQVVKINRKSLKNSSNQVVNQITKAHR</sequence>
<evidence type="ECO:0000313" key="2">
    <source>
        <dbReference type="EMBL" id="KRM10025.1"/>
    </source>
</evidence>
<dbReference type="EMBL" id="AZFY01000034">
    <property type="protein sequence ID" value="KRM10025.1"/>
    <property type="molecule type" value="Genomic_DNA"/>
</dbReference>
<keyword evidence="4" id="KW-1185">Reference proteome</keyword>
<evidence type="ECO:0000313" key="3">
    <source>
        <dbReference type="Proteomes" id="UP000019488"/>
    </source>
</evidence>
<dbReference type="STRING" id="1423743.FD41_GL002207"/>
<dbReference type="PATRIC" id="fig|1423743.5.peg.2267"/>
<dbReference type="Proteomes" id="UP000051966">
    <property type="component" value="Unassembled WGS sequence"/>
</dbReference>
<comment type="caution">
    <text evidence="1">The sequence shown here is derived from an EMBL/GenBank/DDBJ whole genome shotgun (WGS) entry which is preliminary data.</text>
</comment>
<reference evidence="1" key="1">
    <citation type="journal article" date="2014" name="Genome Announc.">
        <title>Draft Genome Sequences of Two Lactobacillus Strains, L. farraginis JCM 14108T and L. composti JCM 14202T, Isolated from Compost of Distilled Shochu Residue.</title>
        <authorList>
            <person name="Yuki M."/>
            <person name="Oshima K."/>
            <person name="Suda W."/>
            <person name="Kitahara M."/>
            <person name="Kitamura K."/>
            <person name="Iida T."/>
            <person name="Hattori M."/>
            <person name="Ohkuma M."/>
        </authorList>
    </citation>
    <scope>NUCLEOTIDE SEQUENCE [LARGE SCALE GENOMIC DNA]</scope>
    <source>
        <strain evidence="1">JCM 14108</strain>
    </source>
</reference>
<proteinExistence type="predicted"/>
<evidence type="ECO:0000313" key="4">
    <source>
        <dbReference type="Proteomes" id="UP000051966"/>
    </source>
</evidence>
<evidence type="ECO:0000313" key="1">
    <source>
        <dbReference type="EMBL" id="GAF35174.1"/>
    </source>
</evidence>